<evidence type="ECO:0000313" key="1">
    <source>
        <dbReference type="EMBL" id="SFN43774.1"/>
    </source>
</evidence>
<dbReference type="STRING" id="995034.SAMN05216219_0648"/>
<proteinExistence type="predicted"/>
<name>A0A1I4Z0J8_9MICO</name>
<reference evidence="2" key="1">
    <citation type="submission" date="2016-10" db="EMBL/GenBank/DDBJ databases">
        <authorList>
            <person name="Varghese N."/>
            <person name="Submissions S."/>
        </authorList>
    </citation>
    <scope>NUCLEOTIDE SEQUENCE [LARGE SCALE GENOMIC DNA]</scope>
    <source>
        <strain evidence="2">CGMCC 1.11101</strain>
    </source>
</reference>
<accession>A0A1I4Z0J8</accession>
<evidence type="ECO:0000313" key="2">
    <source>
        <dbReference type="Proteomes" id="UP000198867"/>
    </source>
</evidence>
<organism evidence="1 2">
    <name type="scientific">Mycetocola miduiensis</name>
    <dbReference type="NCBI Taxonomy" id="995034"/>
    <lineage>
        <taxon>Bacteria</taxon>
        <taxon>Bacillati</taxon>
        <taxon>Actinomycetota</taxon>
        <taxon>Actinomycetes</taxon>
        <taxon>Micrococcales</taxon>
        <taxon>Microbacteriaceae</taxon>
        <taxon>Mycetocola</taxon>
    </lineage>
</organism>
<protein>
    <submittedName>
        <fullName evidence="1">Uncharacterized protein</fullName>
    </submittedName>
</protein>
<dbReference type="Proteomes" id="UP000198867">
    <property type="component" value="Unassembled WGS sequence"/>
</dbReference>
<dbReference type="EMBL" id="FOVM01000001">
    <property type="protein sequence ID" value="SFN43774.1"/>
    <property type="molecule type" value="Genomic_DNA"/>
</dbReference>
<sequence>MNAVVRRSATAIDAALSPGALASGAFVQNPEFWKQELANDIAAALPLQAAAHRSDGWVTRPAILRRVATLMGASIPATADRIIAFGDAAQILGTAVALETGIPFCVANPRAATEAEFLQTGTLHAGERVAVVSVHLDAPDLLESLAGHDVVVVVWRALISRPADATMLAADSRIAAEFSDAGMVAAAHEGGDAA</sequence>
<dbReference type="AlphaFoldDB" id="A0A1I4Z0J8"/>
<gene>
    <name evidence="1" type="ORF">SAMN05216219_0648</name>
</gene>
<keyword evidence="2" id="KW-1185">Reference proteome</keyword>